<feature type="binding site" evidence="3">
    <location>
        <position position="119"/>
    </location>
    <ligand>
        <name>a divalent metal cation</name>
        <dbReference type="ChEBI" id="CHEBI:60240"/>
        <label>2</label>
    </ligand>
</feature>
<dbReference type="SUPFAM" id="SSF51556">
    <property type="entry name" value="Metallo-dependent hydrolases"/>
    <property type="match status" value="1"/>
</dbReference>
<dbReference type="GO" id="GO:0046872">
    <property type="term" value="F:metal ion binding"/>
    <property type="evidence" value="ECO:0007669"/>
    <property type="project" value="UniProtKB-KW"/>
</dbReference>
<dbReference type="InterPro" id="IPR001130">
    <property type="entry name" value="TatD-like"/>
</dbReference>
<dbReference type="Pfam" id="PF01026">
    <property type="entry name" value="TatD_DNase"/>
    <property type="match status" value="1"/>
</dbReference>
<protein>
    <submittedName>
        <fullName evidence="4">Uncharacterized protein</fullName>
    </submittedName>
</protein>
<dbReference type="EMBL" id="JAATLK010000001">
    <property type="protein sequence ID" value="NIZ46433.1"/>
    <property type="molecule type" value="Genomic_DNA"/>
</dbReference>
<dbReference type="GO" id="GO:0016788">
    <property type="term" value="F:hydrolase activity, acting on ester bonds"/>
    <property type="evidence" value="ECO:0007669"/>
    <property type="project" value="InterPro"/>
</dbReference>
<keyword evidence="2" id="KW-0378">Hydrolase</keyword>
<keyword evidence="5" id="KW-1185">Reference proteome</keyword>
<dbReference type="Proteomes" id="UP000752013">
    <property type="component" value="Unassembled WGS sequence"/>
</dbReference>
<reference evidence="4" key="1">
    <citation type="submission" date="2020-03" db="EMBL/GenBank/DDBJ databases">
        <title>Spirochaetal bacteria isolated from arthropods constitute a novel genus Entomospira genus novum within the order Spirochaetales.</title>
        <authorList>
            <person name="Grana-Miraglia L."/>
            <person name="Sikutova S."/>
            <person name="Fingerle V."/>
            <person name="Sing A."/>
            <person name="Castillo-Ramirez S."/>
            <person name="Margos G."/>
            <person name="Rudolf I."/>
        </authorList>
    </citation>
    <scope>NUCLEOTIDE SEQUENCE</scope>
    <source>
        <strain evidence="4">BR208</strain>
    </source>
</reference>
<evidence type="ECO:0000313" key="4">
    <source>
        <dbReference type="EMBL" id="NIZ46433.1"/>
    </source>
</evidence>
<feature type="binding site" evidence="3">
    <location>
        <position position="194"/>
    </location>
    <ligand>
        <name>a divalent metal cation</name>
        <dbReference type="ChEBI" id="CHEBI:60240"/>
        <label>1</label>
    </ligand>
</feature>
<sequence length="245" mass="28649">MLYIDIHAHWSAYTRSHLLIGPTVLNAHTPIEMQSLLNSMNNPYIIRSLGIHPQDPNQEYLEVLMAIFANEEERKKIHVLGEVGFDLHPHFRDTIMLQEEFFVIQIQLAIKHGLPVIIHQRRAMEYIFKYVSYLKQLRAVIFHGYSGSWNEIIALRKKGVLAFFSIGTPILWGSKIAERMAKEIPLHWLFLETDAPYQPIREKVETTWTDLMLVYKKVADLRQVSVIDLQSRIYQNFIDSFGFTL</sequence>
<dbReference type="PANTHER" id="PTHR46124">
    <property type="entry name" value="D-AMINOACYL-TRNA DEACYLASE"/>
    <property type="match status" value="1"/>
</dbReference>
<feature type="binding site" evidence="3">
    <location>
        <position position="82"/>
    </location>
    <ligand>
        <name>a divalent metal cation</name>
        <dbReference type="ChEBI" id="CHEBI:60240"/>
        <label>1</label>
    </ligand>
</feature>
<dbReference type="InterPro" id="IPR018228">
    <property type="entry name" value="DNase_TatD-rel_CS"/>
</dbReference>
<evidence type="ECO:0000313" key="5">
    <source>
        <dbReference type="Proteomes" id="UP000752013"/>
    </source>
</evidence>
<feature type="binding site" evidence="3">
    <location>
        <position position="143"/>
    </location>
    <ligand>
        <name>a divalent metal cation</name>
        <dbReference type="ChEBI" id="CHEBI:60240"/>
        <label>2</label>
    </ligand>
</feature>
<accession>A0A968GBM0</accession>
<evidence type="ECO:0000256" key="3">
    <source>
        <dbReference type="PIRSR" id="PIRSR005902-1"/>
    </source>
</evidence>
<evidence type="ECO:0000256" key="2">
    <source>
        <dbReference type="ARBA" id="ARBA00022801"/>
    </source>
</evidence>
<dbReference type="AlphaFoldDB" id="A0A968GBM0"/>
<name>A0A968GBM0_9SPIO</name>
<evidence type="ECO:0000256" key="1">
    <source>
        <dbReference type="ARBA" id="ARBA00009275"/>
    </source>
</evidence>
<dbReference type="RefSeq" id="WP_167702900.1">
    <property type="nucleotide sequence ID" value="NZ_CP118168.1"/>
</dbReference>
<organism evidence="4 5">
    <name type="scientific">Entomospira nematocerorum</name>
    <dbReference type="NCBI Taxonomy" id="2719987"/>
    <lineage>
        <taxon>Bacteria</taxon>
        <taxon>Pseudomonadati</taxon>
        <taxon>Spirochaetota</taxon>
        <taxon>Spirochaetia</taxon>
        <taxon>Spirochaetales</taxon>
        <taxon>Spirochaetaceae</taxon>
        <taxon>Entomospira</taxon>
    </lineage>
</organism>
<comment type="similarity">
    <text evidence="1">Belongs to the metallo-dependent hydrolases superfamily. TatD-type hydrolase family.</text>
</comment>
<proteinExistence type="inferred from homology"/>
<dbReference type="PIRSF" id="PIRSF005902">
    <property type="entry name" value="DNase_TatD"/>
    <property type="match status" value="1"/>
</dbReference>
<dbReference type="Gene3D" id="3.20.20.140">
    <property type="entry name" value="Metal-dependent hydrolases"/>
    <property type="match status" value="1"/>
</dbReference>
<dbReference type="PROSITE" id="PS01090">
    <property type="entry name" value="TATD_2"/>
    <property type="match status" value="1"/>
</dbReference>
<keyword evidence="3" id="KW-0479">Metal-binding</keyword>
<gene>
    <name evidence="4" type="ORF">HCT46_00625</name>
</gene>
<dbReference type="InterPro" id="IPR032466">
    <property type="entry name" value="Metal_Hydrolase"/>
</dbReference>
<dbReference type="PANTHER" id="PTHR46124:SF2">
    <property type="entry name" value="D-AMINOACYL-TRNA DEACYLASE"/>
    <property type="match status" value="1"/>
</dbReference>
<comment type="caution">
    <text evidence="4">The sequence shown here is derived from an EMBL/GenBank/DDBJ whole genome shotgun (WGS) entry which is preliminary data.</text>
</comment>